<comment type="function">
    <text evidence="8">Catalyzes the ATP-dependent amidation of deamido-NAD to form NAD. Uses ammonia as a nitrogen source.</text>
</comment>
<dbReference type="GO" id="GO:0005524">
    <property type="term" value="F:ATP binding"/>
    <property type="evidence" value="ECO:0007669"/>
    <property type="project" value="UniProtKB-UniRule"/>
</dbReference>
<keyword evidence="2 8" id="KW-0436">Ligase</keyword>
<dbReference type="UniPathway" id="UPA00253">
    <property type="reaction ID" value="UER00333"/>
</dbReference>
<dbReference type="InterPro" id="IPR022310">
    <property type="entry name" value="NAD/GMP_synthase"/>
</dbReference>
<accession>A0A2V2N8T5</accession>
<evidence type="ECO:0000256" key="10">
    <source>
        <dbReference type="RuleBase" id="RU003812"/>
    </source>
</evidence>
<evidence type="ECO:0000259" key="11">
    <source>
        <dbReference type="Pfam" id="PF02540"/>
    </source>
</evidence>
<keyword evidence="4 8" id="KW-0547">Nucleotide-binding</keyword>
<dbReference type="CDD" id="cd00553">
    <property type="entry name" value="NAD_synthase"/>
    <property type="match status" value="1"/>
</dbReference>
<evidence type="ECO:0000256" key="4">
    <source>
        <dbReference type="ARBA" id="ARBA00022741"/>
    </source>
</evidence>
<protein>
    <recommendedName>
        <fullName evidence="8 10">NH(3)-dependent NAD(+) synthetase</fullName>
        <ecNumber evidence="8 10">6.3.1.5</ecNumber>
    </recommendedName>
</protein>
<evidence type="ECO:0000256" key="7">
    <source>
        <dbReference type="ARBA" id="ARBA00023027"/>
    </source>
</evidence>
<feature type="binding site" description="in other chain" evidence="8">
    <location>
        <position position="146"/>
    </location>
    <ligand>
        <name>deamido-NAD(+)</name>
        <dbReference type="ChEBI" id="CHEBI:58437"/>
        <note>ligand shared between two neighboring subunits</note>
    </ligand>
</feature>
<dbReference type="InterPro" id="IPR003694">
    <property type="entry name" value="NAD_synthase"/>
</dbReference>
<evidence type="ECO:0000313" key="12">
    <source>
        <dbReference type="EMBL" id="PWR72001.1"/>
    </source>
</evidence>
<evidence type="ECO:0000256" key="9">
    <source>
        <dbReference type="RuleBase" id="RU003811"/>
    </source>
</evidence>
<evidence type="ECO:0000256" key="1">
    <source>
        <dbReference type="ARBA" id="ARBA00005859"/>
    </source>
</evidence>
<feature type="domain" description="NAD/GMP synthase" evidence="11">
    <location>
        <begin position="9"/>
        <end position="215"/>
    </location>
</feature>
<dbReference type="InterPro" id="IPR014729">
    <property type="entry name" value="Rossmann-like_a/b/a_fold"/>
</dbReference>
<evidence type="ECO:0000256" key="3">
    <source>
        <dbReference type="ARBA" id="ARBA00022723"/>
    </source>
</evidence>
<dbReference type="Pfam" id="PF02540">
    <property type="entry name" value="NAD_synthase"/>
    <property type="match status" value="1"/>
</dbReference>
<keyword evidence="5 8" id="KW-0067">ATP-binding</keyword>
<feature type="binding site" evidence="8">
    <location>
        <position position="162"/>
    </location>
    <ligand>
        <name>ATP</name>
        <dbReference type="ChEBI" id="CHEBI:30616"/>
    </ligand>
</feature>
<keyword evidence="13" id="KW-1185">Reference proteome</keyword>
<dbReference type="GO" id="GO:0003952">
    <property type="term" value="F:NAD+ synthase (glutamine-hydrolyzing) activity"/>
    <property type="evidence" value="ECO:0007669"/>
    <property type="project" value="InterPro"/>
</dbReference>
<dbReference type="GO" id="GO:0004359">
    <property type="term" value="F:glutaminase activity"/>
    <property type="evidence" value="ECO:0007669"/>
    <property type="project" value="InterPro"/>
</dbReference>
<dbReference type="NCBIfam" id="TIGR00552">
    <property type="entry name" value="nadE"/>
    <property type="match status" value="1"/>
</dbReference>
<proteinExistence type="inferred from homology"/>
<dbReference type="InterPro" id="IPR022926">
    <property type="entry name" value="NH(3)-dep_NAD(+)_synth"/>
</dbReference>
<feature type="binding site" evidence="8">
    <location>
        <begin position="30"/>
        <end position="37"/>
    </location>
    <ligand>
        <name>ATP</name>
        <dbReference type="ChEBI" id="CHEBI:30616"/>
    </ligand>
</feature>
<name>A0A2V2N8T5_9EURY</name>
<feature type="binding site" evidence="8">
    <location>
        <position position="133"/>
    </location>
    <ligand>
        <name>ATP</name>
        <dbReference type="ChEBI" id="CHEBI:30616"/>
    </ligand>
</feature>
<dbReference type="AlphaFoldDB" id="A0A2V2N8T5"/>
<feature type="binding site" description="in other chain" evidence="8">
    <location>
        <position position="113"/>
    </location>
    <ligand>
        <name>deamido-NAD(+)</name>
        <dbReference type="ChEBI" id="CHEBI:58437"/>
        <note>ligand shared between two neighboring subunits</note>
    </ligand>
</feature>
<comment type="catalytic activity">
    <reaction evidence="8 10">
        <text>deamido-NAD(+) + NH4(+) + ATP = AMP + diphosphate + NAD(+) + H(+)</text>
        <dbReference type="Rhea" id="RHEA:21188"/>
        <dbReference type="ChEBI" id="CHEBI:15378"/>
        <dbReference type="ChEBI" id="CHEBI:28938"/>
        <dbReference type="ChEBI" id="CHEBI:30616"/>
        <dbReference type="ChEBI" id="CHEBI:33019"/>
        <dbReference type="ChEBI" id="CHEBI:57540"/>
        <dbReference type="ChEBI" id="CHEBI:58437"/>
        <dbReference type="ChEBI" id="CHEBI:456215"/>
        <dbReference type="EC" id="6.3.1.5"/>
    </reaction>
</comment>
<dbReference type="EC" id="6.3.1.5" evidence="8 10"/>
<dbReference type="EMBL" id="QGMY01000007">
    <property type="protein sequence ID" value="PWR72001.1"/>
    <property type="molecule type" value="Genomic_DNA"/>
</dbReference>
<feature type="binding site" evidence="8">
    <location>
        <position position="138"/>
    </location>
    <ligand>
        <name>Mg(2+)</name>
        <dbReference type="ChEBI" id="CHEBI:18420"/>
    </ligand>
</feature>
<reference evidence="12 13" key="1">
    <citation type="submission" date="2018-05" db="EMBL/GenBank/DDBJ databases">
        <title>Draft genome of Methanospirillum lacunae Ki8-1.</title>
        <authorList>
            <person name="Dueholm M.S."/>
            <person name="Nielsen P.H."/>
            <person name="Bakmann L.F."/>
            <person name="Otzen D.E."/>
        </authorList>
    </citation>
    <scope>NUCLEOTIDE SEQUENCE [LARGE SCALE GENOMIC DNA]</scope>
    <source>
        <strain evidence="12 13">Ki8-1</strain>
    </source>
</reference>
<evidence type="ECO:0000313" key="13">
    <source>
        <dbReference type="Proteomes" id="UP000245657"/>
    </source>
</evidence>
<comment type="caution">
    <text evidence="12">The sequence shown here is derived from an EMBL/GenBank/DDBJ whole genome shotgun (WGS) entry which is preliminary data.</text>
</comment>
<keyword evidence="6 8" id="KW-0460">Magnesium</keyword>
<dbReference type="OrthoDB" id="39312at2157"/>
<dbReference type="GO" id="GO:0046872">
    <property type="term" value="F:metal ion binding"/>
    <property type="evidence" value="ECO:0007669"/>
    <property type="project" value="UniProtKB-KW"/>
</dbReference>
<gene>
    <name evidence="8" type="primary">nadE</name>
    <name evidence="12" type="ORF">DK846_08385</name>
</gene>
<organism evidence="12 13">
    <name type="scientific">Methanospirillum lacunae</name>
    <dbReference type="NCBI Taxonomy" id="668570"/>
    <lineage>
        <taxon>Archaea</taxon>
        <taxon>Methanobacteriati</taxon>
        <taxon>Methanobacteriota</taxon>
        <taxon>Stenosarchaea group</taxon>
        <taxon>Methanomicrobia</taxon>
        <taxon>Methanomicrobiales</taxon>
        <taxon>Methanospirillaceae</taxon>
        <taxon>Methanospirillum</taxon>
    </lineage>
</organism>
<dbReference type="GO" id="GO:0009435">
    <property type="term" value="P:NAD+ biosynthetic process"/>
    <property type="evidence" value="ECO:0007669"/>
    <property type="project" value="UniProtKB-UniRule"/>
</dbReference>
<keyword evidence="7 8" id="KW-0520">NAD</keyword>
<evidence type="ECO:0000256" key="2">
    <source>
        <dbReference type="ARBA" id="ARBA00022598"/>
    </source>
</evidence>
<dbReference type="PANTHER" id="PTHR23090:SF9">
    <property type="entry name" value="GLUTAMINE-DEPENDENT NAD(+) SYNTHETASE"/>
    <property type="match status" value="1"/>
</dbReference>
<comment type="similarity">
    <text evidence="1 8 9">Belongs to the NAD synthetase family.</text>
</comment>
<sequence>MPDCSDIADQISDLLRATLKKSHASGYVVGLSGGVDSAVVAALCTRAVGSSQVLGIYMPSDVTPPVDGADVATLARVLSIQVETIPIGKIVDQYRMIPGFVESNYLIGNLMARTRMAVLYYVANRDSFLVCGTSNRTEFLLGYCTKHGDNAADVQPIVHLLKTDVWDLARFLGVPDSIISRAPSAGLWHGQTDEDELGICYAEIDAAIKSLDKSGWSPVSETEKKVAARCASSLHKQNPAPSLLNQV</sequence>
<evidence type="ECO:0000256" key="6">
    <source>
        <dbReference type="ARBA" id="ARBA00022842"/>
    </source>
</evidence>
<dbReference type="SUPFAM" id="SSF52402">
    <property type="entry name" value="Adenine nucleotide alpha hydrolases-like"/>
    <property type="match status" value="1"/>
</dbReference>
<feature type="binding site" description="in other chain" evidence="8">
    <location>
        <begin position="235"/>
        <end position="236"/>
    </location>
    <ligand>
        <name>deamido-NAD(+)</name>
        <dbReference type="ChEBI" id="CHEBI:58437"/>
        <note>ligand shared between two neighboring subunits</note>
    </ligand>
</feature>
<dbReference type="RefSeq" id="WP_109968491.1">
    <property type="nucleotide sequence ID" value="NZ_QGMY01000007.1"/>
</dbReference>
<dbReference type="Proteomes" id="UP000245657">
    <property type="component" value="Unassembled WGS sequence"/>
</dbReference>
<dbReference type="NCBIfam" id="NF010587">
    <property type="entry name" value="PRK13980.1"/>
    <property type="match status" value="1"/>
</dbReference>
<dbReference type="PANTHER" id="PTHR23090">
    <property type="entry name" value="NH 3 /GLUTAMINE-DEPENDENT NAD + SYNTHETASE"/>
    <property type="match status" value="1"/>
</dbReference>
<feature type="binding site" evidence="8">
    <location>
        <position position="36"/>
    </location>
    <ligand>
        <name>Mg(2+)</name>
        <dbReference type="ChEBI" id="CHEBI:18420"/>
    </ligand>
</feature>
<evidence type="ECO:0000256" key="5">
    <source>
        <dbReference type="ARBA" id="ARBA00022840"/>
    </source>
</evidence>
<dbReference type="GO" id="GO:0008795">
    <property type="term" value="F:NAD+ synthase activity"/>
    <property type="evidence" value="ECO:0007669"/>
    <property type="project" value="UniProtKB-UniRule"/>
</dbReference>
<keyword evidence="3 8" id="KW-0479">Metal-binding</keyword>
<comment type="pathway">
    <text evidence="8">Cofactor biosynthesis; NAD(+) biosynthesis; NAD(+) from deamido-NAD(+) (ammonia route): step 1/1.</text>
</comment>
<dbReference type="HAMAP" id="MF_00193">
    <property type="entry name" value="NadE_ammonia_dep"/>
    <property type="match status" value="1"/>
</dbReference>
<dbReference type="GO" id="GO:0005737">
    <property type="term" value="C:cytoplasm"/>
    <property type="evidence" value="ECO:0007669"/>
    <property type="project" value="InterPro"/>
</dbReference>
<feature type="binding site" evidence="8">
    <location>
        <position position="184"/>
    </location>
    <ligand>
        <name>ATP</name>
        <dbReference type="ChEBI" id="CHEBI:30616"/>
    </ligand>
</feature>
<feature type="binding site" evidence="8">
    <location>
        <position position="153"/>
    </location>
    <ligand>
        <name>deamido-NAD(+)</name>
        <dbReference type="ChEBI" id="CHEBI:58437"/>
        <note>ligand shared between two neighboring subunits</note>
    </ligand>
</feature>
<evidence type="ECO:0000256" key="8">
    <source>
        <dbReference type="HAMAP-Rule" id="MF_00193"/>
    </source>
</evidence>
<comment type="subunit">
    <text evidence="8">Homodimer.</text>
</comment>
<dbReference type="Gene3D" id="3.40.50.620">
    <property type="entry name" value="HUPs"/>
    <property type="match status" value="1"/>
</dbReference>